<dbReference type="AlphaFoldDB" id="A0AAD1U9D1"/>
<name>A0AAD1U9D1_EUPCR</name>
<feature type="compositionally biased region" description="Basic and acidic residues" evidence="1">
    <location>
        <begin position="27"/>
        <end position="38"/>
    </location>
</feature>
<dbReference type="Proteomes" id="UP001295684">
    <property type="component" value="Unassembled WGS sequence"/>
</dbReference>
<keyword evidence="3" id="KW-1185">Reference proteome</keyword>
<sequence length="394" mass="45865">MMMRRLSKQNSRRSSQKSKIPAINCNPDEKVEAEEPYRRQRRNNLYDSKVLQSTVSTQELLSPIPVGVSFENVFKKLNEMKELEHLTKKVSICFKKLNKNLKQVTKDDITEILQKLFSGPQNDSKSPLAAPISNKMCIEAFLELRKDLFDAENSPDIENFCKWILENQARIQDISNISKQVRRNVQKKTNETTVSYKRFRASLKNREMAKSFDNLHKLEQSHPARLNLDSSSGKKRSPQKHEPIVKQTSFVQKINSNMSTNLIKRPKTFAKNPKIVKKNGLLRFTTSSSTNFTRIPERSSESNSRNFSPLRTRYSSKSTVKGIKRDSFMRENPIQKRRFLNFSEGKTMDLNELNFLKFPMYRKIRMESLLTPKWHESKIVQDFFKGTNSCGNPI</sequence>
<protein>
    <submittedName>
        <fullName evidence="2">Uncharacterized protein</fullName>
    </submittedName>
</protein>
<organism evidence="2 3">
    <name type="scientific">Euplotes crassus</name>
    <dbReference type="NCBI Taxonomy" id="5936"/>
    <lineage>
        <taxon>Eukaryota</taxon>
        <taxon>Sar</taxon>
        <taxon>Alveolata</taxon>
        <taxon>Ciliophora</taxon>
        <taxon>Intramacronucleata</taxon>
        <taxon>Spirotrichea</taxon>
        <taxon>Hypotrichia</taxon>
        <taxon>Euplotida</taxon>
        <taxon>Euplotidae</taxon>
        <taxon>Moneuplotes</taxon>
    </lineage>
</organism>
<reference evidence="2" key="1">
    <citation type="submission" date="2023-07" db="EMBL/GenBank/DDBJ databases">
        <authorList>
            <consortium name="AG Swart"/>
            <person name="Singh M."/>
            <person name="Singh A."/>
            <person name="Seah K."/>
            <person name="Emmerich C."/>
        </authorList>
    </citation>
    <scope>NUCLEOTIDE SEQUENCE</scope>
    <source>
        <strain evidence="2">DP1</strain>
    </source>
</reference>
<gene>
    <name evidence="2" type="ORF">ECRASSUSDP1_LOCUS5850</name>
</gene>
<dbReference type="EMBL" id="CAMPGE010005659">
    <property type="protein sequence ID" value="CAI2364506.1"/>
    <property type="molecule type" value="Genomic_DNA"/>
</dbReference>
<feature type="region of interest" description="Disordered" evidence="1">
    <location>
        <begin position="1"/>
        <end position="39"/>
    </location>
</feature>
<evidence type="ECO:0000313" key="3">
    <source>
        <dbReference type="Proteomes" id="UP001295684"/>
    </source>
</evidence>
<evidence type="ECO:0000256" key="1">
    <source>
        <dbReference type="SAM" id="MobiDB-lite"/>
    </source>
</evidence>
<accession>A0AAD1U9D1</accession>
<feature type="compositionally biased region" description="Basic residues" evidence="1">
    <location>
        <begin position="1"/>
        <end position="16"/>
    </location>
</feature>
<comment type="caution">
    <text evidence="2">The sequence shown here is derived from an EMBL/GenBank/DDBJ whole genome shotgun (WGS) entry which is preliminary data.</text>
</comment>
<feature type="region of interest" description="Disordered" evidence="1">
    <location>
        <begin position="293"/>
        <end position="316"/>
    </location>
</feature>
<feature type="region of interest" description="Disordered" evidence="1">
    <location>
        <begin position="218"/>
        <end position="247"/>
    </location>
</feature>
<proteinExistence type="predicted"/>
<evidence type="ECO:0000313" key="2">
    <source>
        <dbReference type="EMBL" id="CAI2364506.1"/>
    </source>
</evidence>